<keyword evidence="4" id="KW-0472">Membrane</keyword>
<dbReference type="Pfam" id="PF24681">
    <property type="entry name" value="Kelch_KLHDC2_KLHL20_DRC7"/>
    <property type="match status" value="1"/>
</dbReference>
<keyword evidence="4" id="KW-1133">Transmembrane helix</keyword>
<dbReference type="AlphaFoldDB" id="A0A1X2IJP4"/>
<keyword evidence="6" id="KW-1185">Reference proteome</keyword>
<proteinExistence type="inferred from homology"/>
<comment type="similarity">
    <text evidence="1">Belongs to the methyltransferase superfamily. LCMT family.</text>
</comment>
<dbReference type="GO" id="GO:0030488">
    <property type="term" value="P:tRNA methylation"/>
    <property type="evidence" value="ECO:0007669"/>
    <property type="project" value="TreeGrafter"/>
</dbReference>
<dbReference type="OrthoDB" id="199599at2759"/>
<feature type="transmembrane region" description="Helical" evidence="4">
    <location>
        <begin position="387"/>
        <end position="409"/>
    </location>
</feature>
<feature type="compositionally biased region" description="Low complexity" evidence="3">
    <location>
        <begin position="618"/>
        <end position="636"/>
    </location>
</feature>
<evidence type="ECO:0000256" key="3">
    <source>
        <dbReference type="SAM" id="MobiDB-lite"/>
    </source>
</evidence>
<dbReference type="EMBL" id="MCGE01000010">
    <property type="protein sequence ID" value="ORZ17017.1"/>
    <property type="molecule type" value="Genomic_DNA"/>
</dbReference>
<accession>A0A1X2IJP4</accession>
<evidence type="ECO:0000256" key="4">
    <source>
        <dbReference type="SAM" id="Phobius"/>
    </source>
</evidence>
<dbReference type="SUPFAM" id="SSF117281">
    <property type="entry name" value="Kelch motif"/>
    <property type="match status" value="1"/>
</dbReference>
<keyword evidence="2" id="KW-0949">S-adenosyl-L-methionine</keyword>
<evidence type="ECO:0000256" key="2">
    <source>
        <dbReference type="ARBA" id="ARBA00022691"/>
    </source>
</evidence>
<feature type="region of interest" description="Disordered" evidence="3">
    <location>
        <begin position="429"/>
        <end position="455"/>
    </location>
</feature>
<dbReference type="PANTHER" id="PTHR46529">
    <property type="entry name" value="TRNA WYBUTOSINE-SYNTHESIZING PROTEIN 4"/>
    <property type="match status" value="1"/>
</dbReference>
<evidence type="ECO:0000313" key="5">
    <source>
        <dbReference type="EMBL" id="ORZ17017.1"/>
    </source>
</evidence>
<feature type="compositionally biased region" description="Polar residues" evidence="3">
    <location>
        <begin position="605"/>
        <end position="617"/>
    </location>
</feature>
<dbReference type="STRING" id="90262.A0A1X2IJP4"/>
<name>A0A1X2IJP4_9FUNG</name>
<sequence>MPIYVFPKAVSTLSTQSLDISSLCICMVQRISSISKQKVYKLVVTSLPSVHQQQYHHQHIVAPSRPSSPIIFDSNLLPTTGHTTHMIANALVSFFGKPDQPSVTIVQTEYSPPSILLPYMLPSSSSPLQQRQYPSRRYAHTTTVIKSKNSTMIFLIGGSTIEDDIPQSDIWKLDWNTRSWTNLEMRTNLYVPGLMGHVTIVLPRPLSTELLTCFGATHQHHAFSQECALFNADTLTWKPLKHRSPVMHPAPRIYASMISTNDTHAILYGGQSASSILLGDLWWLRLDDVNTTVNFIPLTHSIPRAGHNALMLSETRMLVHGGQCSESSGQNGTMIFDLDDQSSLFEFSNGNQHSRKRQLTLRSSVVENVAQISSRDGDGDTGISGGAIGGIIVAVIIALGVSIILFVFYQRRRRRQRTYDLHSRAVRFSLSTPPRPSESHTEQRSSIIQQPDSAKTRISHMSFGSEFGVGYGGADGSRSSISLPVNSKKTSTFGNVSTISVVVNSDGSNNHPNLLDSPSRQLYTNWVCETPMPAGTPMDNSNSNNTRNIDPRHTSLYINQSTLPDTTCHDQNENDTSNIDAKKGSSAAFERLRLSIFKPLDIASTTNENKNNTTADPSQHQEQISSSSSFQNQPISTNASGATTNDTEDSHGFNSEMDFNGNLTSRHLAVMNHRQSSATISSGSGFSSGLGGAGSVDDLNSTNSRPTSPRSIVAMAQQLQQQHRQMRQQHQQHSTYQLSQRELQSWEEARMSRLINPSMHRLITTSPSKTNNSHSQVPSLT</sequence>
<dbReference type="GO" id="GO:0008175">
    <property type="term" value="F:tRNA methyltransferase activity"/>
    <property type="evidence" value="ECO:0007669"/>
    <property type="project" value="TreeGrafter"/>
</dbReference>
<feature type="compositionally biased region" description="Polar residues" evidence="3">
    <location>
        <begin position="444"/>
        <end position="453"/>
    </location>
</feature>
<dbReference type="PANTHER" id="PTHR46529:SF1">
    <property type="entry name" value="TRNA WYBUTOSINE-SYNTHESIZING PROTEIN 4"/>
    <property type="match status" value="1"/>
</dbReference>
<comment type="caution">
    <text evidence="5">The sequence shown here is derived from an EMBL/GenBank/DDBJ whole genome shotgun (WGS) entry which is preliminary data.</text>
</comment>
<evidence type="ECO:0000256" key="1">
    <source>
        <dbReference type="ARBA" id="ARBA00010703"/>
    </source>
</evidence>
<keyword evidence="4" id="KW-0812">Transmembrane</keyword>
<protein>
    <submittedName>
        <fullName evidence="5">Uncharacterized protein</fullName>
    </submittedName>
</protein>
<dbReference type="Proteomes" id="UP000193560">
    <property type="component" value="Unassembled WGS sequence"/>
</dbReference>
<feature type="region of interest" description="Disordered" evidence="3">
    <location>
        <begin position="562"/>
        <end position="582"/>
    </location>
</feature>
<gene>
    <name evidence="5" type="ORF">BCR42DRAFT_490953</name>
</gene>
<dbReference type="GO" id="GO:0031591">
    <property type="term" value="P:wybutosine biosynthetic process"/>
    <property type="evidence" value="ECO:0007669"/>
    <property type="project" value="TreeGrafter"/>
</dbReference>
<feature type="region of interest" description="Disordered" evidence="3">
    <location>
        <begin position="761"/>
        <end position="781"/>
    </location>
</feature>
<organism evidence="5 6">
    <name type="scientific">Absidia repens</name>
    <dbReference type="NCBI Taxonomy" id="90262"/>
    <lineage>
        <taxon>Eukaryota</taxon>
        <taxon>Fungi</taxon>
        <taxon>Fungi incertae sedis</taxon>
        <taxon>Mucoromycota</taxon>
        <taxon>Mucoromycotina</taxon>
        <taxon>Mucoromycetes</taxon>
        <taxon>Mucorales</taxon>
        <taxon>Cunninghamellaceae</taxon>
        <taxon>Absidia</taxon>
    </lineage>
</organism>
<feature type="compositionally biased region" description="Polar residues" evidence="3">
    <location>
        <begin position="763"/>
        <end position="781"/>
    </location>
</feature>
<evidence type="ECO:0000313" key="6">
    <source>
        <dbReference type="Proteomes" id="UP000193560"/>
    </source>
</evidence>
<dbReference type="InterPro" id="IPR015915">
    <property type="entry name" value="Kelch-typ_b-propeller"/>
</dbReference>
<feature type="region of interest" description="Disordered" evidence="3">
    <location>
        <begin position="605"/>
        <end position="659"/>
    </location>
</feature>
<dbReference type="Gene3D" id="2.120.10.80">
    <property type="entry name" value="Kelch-type beta propeller"/>
    <property type="match status" value="1"/>
</dbReference>
<reference evidence="5 6" key="1">
    <citation type="submission" date="2016-07" db="EMBL/GenBank/DDBJ databases">
        <title>Pervasive Adenine N6-methylation of Active Genes in Fungi.</title>
        <authorList>
            <consortium name="DOE Joint Genome Institute"/>
            <person name="Mondo S.J."/>
            <person name="Dannebaum R.O."/>
            <person name="Kuo R.C."/>
            <person name="Labutti K."/>
            <person name="Haridas S."/>
            <person name="Kuo A."/>
            <person name="Salamov A."/>
            <person name="Ahrendt S.R."/>
            <person name="Lipzen A."/>
            <person name="Sullivan W."/>
            <person name="Andreopoulos W.B."/>
            <person name="Clum A."/>
            <person name="Lindquist E."/>
            <person name="Daum C."/>
            <person name="Ramamoorthy G.K."/>
            <person name="Gryganskyi A."/>
            <person name="Culley D."/>
            <person name="Magnuson J.K."/>
            <person name="James T.Y."/>
            <person name="O'Malley M.A."/>
            <person name="Stajich J.E."/>
            <person name="Spatafora J.W."/>
            <person name="Visel A."/>
            <person name="Grigoriev I.V."/>
        </authorList>
    </citation>
    <scope>NUCLEOTIDE SEQUENCE [LARGE SCALE GENOMIC DNA]</scope>
    <source>
        <strain evidence="5 6">NRRL 1336</strain>
    </source>
</reference>